<feature type="region of interest" description="Disordered" evidence="2">
    <location>
        <begin position="1312"/>
        <end position="1355"/>
    </location>
</feature>
<feature type="coiled-coil region" evidence="1">
    <location>
        <begin position="203"/>
        <end position="276"/>
    </location>
</feature>
<accession>A0A078A563</accession>
<evidence type="ECO:0000313" key="4">
    <source>
        <dbReference type="Proteomes" id="UP000039865"/>
    </source>
</evidence>
<name>A0A078A563_STYLE</name>
<organism evidence="3 4">
    <name type="scientific">Stylonychia lemnae</name>
    <name type="common">Ciliate</name>
    <dbReference type="NCBI Taxonomy" id="5949"/>
    <lineage>
        <taxon>Eukaryota</taxon>
        <taxon>Sar</taxon>
        <taxon>Alveolata</taxon>
        <taxon>Ciliophora</taxon>
        <taxon>Intramacronucleata</taxon>
        <taxon>Spirotrichea</taxon>
        <taxon>Stichotrichia</taxon>
        <taxon>Sporadotrichida</taxon>
        <taxon>Oxytrichidae</taxon>
        <taxon>Stylonychinae</taxon>
        <taxon>Stylonychia</taxon>
    </lineage>
</organism>
<feature type="region of interest" description="Disordered" evidence="2">
    <location>
        <begin position="602"/>
        <end position="630"/>
    </location>
</feature>
<feature type="coiled-coil region" evidence="1">
    <location>
        <begin position="1186"/>
        <end position="1284"/>
    </location>
</feature>
<feature type="region of interest" description="Disordered" evidence="2">
    <location>
        <begin position="1414"/>
        <end position="1438"/>
    </location>
</feature>
<feature type="coiled-coil region" evidence="1">
    <location>
        <begin position="566"/>
        <end position="593"/>
    </location>
</feature>
<feature type="compositionally biased region" description="Polar residues" evidence="2">
    <location>
        <begin position="602"/>
        <end position="611"/>
    </location>
</feature>
<dbReference type="OrthoDB" id="10629446at2759"/>
<keyword evidence="1" id="KW-0175">Coiled coil</keyword>
<feature type="coiled-coil region" evidence="1">
    <location>
        <begin position="717"/>
        <end position="751"/>
    </location>
</feature>
<protein>
    <submittedName>
        <fullName evidence="3">Uncharacterized protein</fullName>
    </submittedName>
</protein>
<feature type="compositionally biased region" description="Polar residues" evidence="2">
    <location>
        <begin position="1313"/>
        <end position="1325"/>
    </location>
</feature>
<evidence type="ECO:0000313" key="3">
    <source>
        <dbReference type="EMBL" id="CDW75884.1"/>
    </source>
</evidence>
<feature type="coiled-coil region" evidence="1">
    <location>
        <begin position="1006"/>
        <end position="1068"/>
    </location>
</feature>
<dbReference type="EMBL" id="CCKQ01004723">
    <property type="protein sequence ID" value="CDW75884.1"/>
    <property type="molecule type" value="Genomic_DNA"/>
</dbReference>
<dbReference type="InParanoid" id="A0A078A563"/>
<keyword evidence="4" id="KW-1185">Reference proteome</keyword>
<feature type="coiled-coil region" evidence="1">
    <location>
        <begin position="110"/>
        <end position="137"/>
    </location>
</feature>
<feature type="coiled-coil region" evidence="1">
    <location>
        <begin position="385"/>
        <end position="536"/>
    </location>
</feature>
<proteinExistence type="predicted"/>
<dbReference type="Proteomes" id="UP000039865">
    <property type="component" value="Unassembled WGS sequence"/>
</dbReference>
<feature type="coiled-coil region" evidence="1">
    <location>
        <begin position="1110"/>
        <end position="1137"/>
    </location>
</feature>
<gene>
    <name evidence="3" type="primary">Contig95.g119</name>
    <name evidence="3" type="ORF">STYLEM_4879</name>
</gene>
<evidence type="ECO:0000256" key="1">
    <source>
        <dbReference type="SAM" id="Coils"/>
    </source>
</evidence>
<feature type="compositionally biased region" description="Polar residues" evidence="2">
    <location>
        <begin position="1333"/>
        <end position="1348"/>
    </location>
</feature>
<sequence length="1438" mass="168681">MSNDQELLLLSTQIIETQNRISQSLCQYPRLNAEQISAKPIDVLSVLLQQIEFLFEAYQNSQSSNLDNDYTMMMNEKAVADCTLLRMSLQKSDEQIKALRIEKDYNMRQIDCLRKEVESLKNQLAQQAAQLVNMSSLSMFDQQQPLSYSSFGEQSKRQSAQSNNSMVLAPPSHNSSVHMIQPHIGIQNAKAMQIGVNHSDGLVNQLSKELKDLKFELQQREDQLNLKQDMIHELQTQLDHIRKNQGSEAERVRKENSLLNEQMILKEQQIQSLQQSCEQMMQAHSIEIPLYKQQQVNKLPKAEQKQFRSKSQHRSQFKNKLQFMKDIYEEAQMVLDEQNNDELLRTPLSLQNTVSKSKKKKSAIDGNSNTNQYNIENLVDFEELLTNQIQAARVAENTLNELQKEGDNKIASLDQVQTQYKELVAKQANMLQSKRELCETMAQIQSENDQVKAKFATLLDQFQEYVNLTEERQQEEETMYRQDQELLIGELTNNIRELEQLSQGMQQELQQKEELYNLLKNDFNRLEGKYQEQQQQQQNFDSIKEKQIQTLEEEVNYLKRHFDVEMGLLRDENEILKRELRDVNARRVLQQNQYILANNPTNRQAAESFSSPHRDIDGRNNNNNSNNLGIQQFNNQQCLSFDQTRSPFKSEAFTYNGQKHNNTFIQQNQTSQYIQMQEHPSMYKVQSANDLMQGDLNTSINHQQRVKDMIATTQTKFDKFKKDLIEKEKIIEEKNQEILRLRIALEDSVQQSKYNQIQNRNEVDVLRKNLIYDINIAISKLKHELSKSKALLSKDAVQIDKFDSNVPMQKQLCEDEFMNEVHEQVIELRSLVTLANEIALLISFENERNKSLINQSMASRRGVDITTIHQVQQPQQQQNENDLRKGLNVHDQNYQMKRTADNLLRNGQINQLYEHLLQQVSKSESLMQDNAILQRTLHKYETTLSELDSVLRETENGDIVLDLKRIAEKQLKEIVSLQREVEIVKFNDQPQFKYSQPEDQSKALTAQQYQQENEELLQERKTLLQLCEDLEQQVKDAHRGMEESLDKIMILEKEMEAKANEHEEIRQRITEVAELFEKKEIKQKYSFEVLCDFIFDKAKRLFTKYENAIKENKSEKSSHLQKRSEQLDQENDNLRQIIMQNQFIAKEVISGLSQLIGEEIPQIFDSQNDNYQHDIQFILNKLDKAFKDLHDENYQLKDRLQEILQQLDIYQNEVVNNKEMERMQLIQNEEFMRKEIDTLKREKERLVDRNSDLALALKDQTEDYKILREENERLRERLFMYERNQCNQSQILFTPVRPGNQVSQAKMLGDATNRISNPSSQVLTEKSSHKSRATVSNQEYNEPPSQSSEFRRENERFNDKLSKLQQKITQNTQHTNQQISLGGTSAKNKYCIASNDQFSKIVKDNKFESTSSYFTDEDEATSPKNHLSEGRNIQSEFY</sequence>
<evidence type="ECO:0000256" key="2">
    <source>
        <dbReference type="SAM" id="MobiDB-lite"/>
    </source>
</evidence>
<reference evidence="3 4" key="1">
    <citation type="submission" date="2014-06" db="EMBL/GenBank/DDBJ databases">
        <authorList>
            <person name="Swart Estienne"/>
        </authorList>
    </citation>
    <scope>NUCLEOTIDE SEQUENCE [LARGE SCALE GENOMIC DNA]</scope>
    <source>
        <strain evidence="3 4">130c</strain>
    </source>
</reference>